<evidence type="ECO:0000256" key="2">
    <source>
        <dbReference type="ARBA" id="ARBA00004496"/>
    </source>
</evidence>
<feature type="signal peptide" evidence="10">
    <location>
        <begin position="1"/>
        <end position="25"/>
    </location>
</feature>
<feature type="domain" description="Amine oxidase" evidence="11">
    <location>
        <begin position="50"/>
        <end position="519"/>
    </location>
</feature>
<accession>A0AAD1TCW0</accession>
<sequence>MKIIVSRPRLLLIIVSLCTLPGTISQAIGSESRQPMASRPPAVLIIGSGISGIAAAQKLYTQGFRNLKVLEAKGRTGGRIWSQSYGKGFVELGAQWIHGPSRGNPIYQLALKYDLLDPEAMTMENQEVEVDGHLPLFHVSYGSSGKIVSRELVANITEQYSSWLEQSRNVSQNDCDPKASVGGFIQQKIVSKVMEWDSASKDMKLALFKGLLDLECCISGTHSMNYVALCPYGEYTMLPGLDCTFPGGFESVVNQLKSPLPNDTVLLNKTVKTVHWNGTFQGSDSQMYPVQVQCEDGETFEADHVIVTVSLGFLKEKASSFLSPALPPNKAQAIQNVGFGTNNKIILEFKEPFWDPDCKTIQLIWEGESPLLETKRNMKQDWVKKIPGFVVLERPERIGHMLCSFIAGDESEYMETLTDDEVLSSMTALLRQFTGNPELPAPIHMFRTKWHSEPYTHGSYSYIAVGASGDDIDILAQPLPNEGAKPLQVLFAGEATHRSFYSTTHGALLSGWREAERLIGRYQELDSLLNKSKL</sequence>
<keyword evidence="4" id="KW-0963">Cytoplasm</keyword>
<evidence type="ECO:0000256" key="6">
    <source>
        <dbReference type="ARBA" id="ARBA00022827"/>
    </source>
</evidence>
<dbReference type="PANTHER" id="PTHR10742:SF405">
    <property type="entry name" value="PEROXISOMAL N(1)-ACETYL-SPERMINE_SPERMIDINE OXIDASE"/>
    <property type="match status" value="1"/>
</dbReference>
<dbReference type="SUPFAM" id="SSF54373">
    <property type="entry name" value="FAD-linked reductases, C-terminal domain"/>
    <property type="match status" value="1"/>
</dbReference>
<feature type="binding site" evidence="8">
    <location>
        <position position="271"/>
    </location>
    <ligand>
        <name>FAD</name>
        <dbReference type="ChEBI" id="CHEBI:57692"/>
    </ligand>
</feature>
<dbReference type="GO" id="GO:0046203">
    <property type="term" value="P:spermidine catabolic process"/>
    <property type="evidence" value="ECO:0007669"/>
    <property type="project" value="TreeGrafter"/>
</dbReference>
<feature type="binding site" evidence="8">
    <location>
        <begin position="71"/>
        <end position="72"/>
    </location>
    <ligand>
        <name>FAD</name>
        <dbReference type="ChEBI" id="CHEBI:57692"/>
    </ligand>
</feature>
<evidence type="ECO:0000256" key="8">
    <source>
        <dbReference type="PIRSR" id="PIRSR601613-1"/>
    </source>
</evidence>
<keyword evidence="7 9" id="KW-0560">Oxidoreductase</keyword>
<dbReference type="Gene3D" id="3.90.660.10">
    <property type="match status" value="1"/>
</dbReference>
<evidence type="ECO:0000256" key="10">
    <source>
        <dbReference type="SAM" id="SignalP"/>
    </source>
</evidence>
<name>A0AAD1TCW0_PELCU</name>
<protein>
    <recommendedName>
        <fullName evidence="9">Amine oxidase</fullName>
        <ecNumber evidence="9">1.4.3.-</ecNumber>
    </recommendedName>
</protein>
<dbReference type="GO" id="GO:0046592">
    <property type="term" value="F:polyamine oxidase activity"/>
    <property type="evidence" value="ECO:0007669"/>
    <property type="project" value="TreeGrafter"/>
</dbReference>
<dbReference type="Proteomes" id="UP001295444">
    <property type="component" value="Chromosome 11"/>
</dbReference>
<dbReference type="PRINTS" id="PR00757">
    <property type="entry name" value="AMINEOXDASEF"/>
</dbReference>
<evidence type="ECO:0000256" key="1">
    <source>
        <dbReference type="ARBA" id="ARBA00001974"/>
    </source>
</evidence>
<keyword evidence="13" id="KW-1185">Reference proteome</keyword>
<feature type="chain" id="PRO_5042118902" description="Amine oxidase" evidence="10">
    <location>
        <begin position="26"/>
        <end position="534"/>
    </location>
</feature>
<keyword evidence="10" id="KW-0732">Signal</keyword>
<reference evidence="12" key="1">
    <citation type="submission" date="2022-03" db="EMBL/GenBank/DDBJ databases">
        <authorList>
            <person name="Alioto T."/>
            <person name="Alioto T."/>
            <person name="Gomez Garrido J."/>
        </authorList>
    </citation>
    <scope>NUCLEOTIDE SEQUENCE</scope>
</reference>
<evidence type="ECO:0000259" key="11">
    <source>
        <dbReference type="Pfam" id="PF01593"/>
    </source>
</evidence>
<dbReference type="InterPro" id="IPR050281">
    <property type="entry name" value="Flavin_monoamine_oxidase"/>
</dbReference>
<comment type="similarity">
    <text evidence="3 9">Belongs to the flavin monoamine oxidase family.</text>
</comment>
<feature type="binding site" evidence="8">
    <location>
        <position position="51"/>
    </location>
    <ligand>
        <name>FAD</name>
        <dbReference type="ChEBI" id="CHEBI:57692"/>
    </ligand>
</feature>
<keyword evidence="6 9" id="KW-0274">FAD</keyword>
<dbReference type="PANTHER" id="PTHR10742">
    <property type="entry name" value="FLAVIN MONOAMINE OXIDASE"/>
    <property type="match status" value="1"/>
</dbReference>
<proteinExistence type="inferred from homology"/>
<evidence type="ECO:0000313" key="13">
    <source>
        <dbReference type="Proteomes" id="UP001295444"/>
    </source>
</evidence>
<evidence type="ECO:0000313" key="12">
    <source>
        <dbReference type="EMBL" id="CAH2321623.1"/>
    </source>
</evidence>
<gene>
    <name evidence="12" type="ORF">PECUL_23A062032</name>
</gene>
<dbReference type="GO" id="GO:0008131">
    <property type="term" value="F:primary methylamine oxidase activity"/>
    <property type="evidence" value="ECO:0007669"/>
    <property type="project" value="UniProtKB-ARBA"/>
</dbReference>
<dbReference type="InterPro" id="IPR036188">
    <property type="entry name" value="FAD/NAD-bd_sf"/>
</dbReference>
<dbReference type="Gene3D" id="3.50.50.60">
    <property type="entry name" value="FAD/NAD(P)-binding domain"/>
    <property type="match status" value="1"/>
</dbReference>
<evidence type="ECO:0000256" key="7">
    <source>
        <dbReference type="ARBA" id="ARBA00023002"/>
    </source>
</evidence>
<dbReference type="Pfam" id="PF01593">
    <property type="entry name" value="Amino_oxidase"/>
    <property type="match status" value="1"/>
</dbReference>
<comment type="cofactor">
    <cofactor evidence="1 9">
        <name>FAD</name>
        <dbReference type="ChEBI" id="CHEBI:57692"/>
    </cofactor>
</comment>
<evidence type="ECO:0000256" key="4">
    <source>
        <dbReference type="ARBA" id="ARBA00022490"/>
    </source>
</evidence>
<dbReference type="InterPro" id="IPR002937">
    <property type="entry name" value="Amino_oxidase"/>
</dbReference>
<organism evidence="12 13">
    <name type="scientific">Pelobates cultripes</name>
    <name type="common">Western spadefoot toad</name>
    <dbReference type="NCBI Taxonomy" id="61616"/>
    <lineage>
        <taxon>Eukaryota</taxon>
        <taxon>Metazoa</taxon>
        <taxon>Chordata</taxon>
        <taxon>Craniata</taxon>
        <taxon>Vertebrata</taxon>
        <taxon>Euteleostomi</taxon>
        <taxon>Amphibia</taxon>
        <taxon>Batrachia</taxon>
        <taxon>Anura</taxon>
        <taxon>Pelobatoidea</taxon>
        <taxon>Pelobatidae</taxon>
        <taxon>Pelobates</taxon>
    </lineage>
</organism>
<dbReference type="EC" id="1.4.3.-" evidence="9"/>
<dbReference type="EMBL" id="OW240922">
    <property type="protein sequence ID" value="CAH2321623.1"/>
    <property type="molecule type" value="Genomic_DNA"/>
</dbReference>
<keyword evidence="5 9" id="KW-0285">Flavoprotein</keyword>
<evidence type="ECO:0000256" key="5">
    <source>
        <dbReference type="ARBA" id="ARBA00022630"/>
    </source>
</evidence>
<dbReference type="GO" id="GO:0005737">
    <property type="term" value="C:cytoplasm"/>
    <property type="evidence" value="ECO:0007669"/>
    <property type="project" value="UniProtKB-SubCell"/>
</dbReference>
<dbReference type="InterPro" id="IPR001613">
    <property type="entry name" value="Flavin_amine_oxidase"/>
</dbReference>
<dbReference type="AlphaFoldDB" id="A0AAD1TCW0"/>
<evidence type="ECO:0000256" key="3">
    <source>
        <dbReference type="ARBA" id="ARBA00005995"/>
    </source>
</evidence>
<dbReference type="SUPFAM" id="SSF51905">
    <property type="entry name" value="FAD/NAD(P)-binding domain"/>
    <property type="match status" value="1"/>
</dbReference>
<feature type="binding site" evidence="8">
    <location>
        <position position="405"/>
    </location>
    <ligand>
        <name>substrate</name>
    </ligand>
</feature>
<comment type="subcellular location">
    <subcellularLocation>
        <location evidence="2">Cytoplasm</location>
    </subcellularLocation>
</comment>
<evidence type="ECO:0000256" key="9">
    <source>
        <dbReference type="RuleBase" id="RU362067"/>
    </source>
</evidence>